<dbReference type="InterPro" id="IPR040835">
    <property type="entry name" value="Nmad5"/>
</dbReference>
<name>A0A1J0EH33_9PSED</name>
<dbReference type="RefSeq" id="WP_071551089.1">
    <property type="nucleotide sequence ID" value="NZ_CP017886.1"/>
</dbReference>
<dbReference type="EMBL" id="CP017886">
    <property type="protein sequence ID" value="APC15124.1"/>
    <property type="molecule type" value="Genomic_DNA"/>
</dbReference>
<reference evidence="3" key="1">
    <citation type="submission" date="2016-10" db="EMBL/GenBank/DDBJ databases">
        <title>Pseudomonas frederiksbergensis ERGS4:02 complete genome.</title>
        <authorList>
            <person name="Kumar R."/>
            <person name="Acharya V."/>
            <person name="Singh D."/>
        </authorList>
    </citation>
    <scope>NUCLEOTIDE SEQUENCE [LARGE SCALE GENOMIC DNA]</scope>
    <source>
        <strain evidence="3">ERGS4:02</strain>
    </source>
</reference>
<dbReference type="Proteomes" id="UP000182567">
    <property type="component" value="Chromosome"/>
</dbReference>
<evidence type="ECO:0000313" key="3">
    <source>
        <dbReference type="Proteomes" id="UP000182567"/>
    </source>
</evidence>
<dbReference type="GeneID" id="46907590"/>
<protein>
    <recommendedName>
        <fullName evidence="1">Nucleotide modification associated domain-containing protein</fullName>
    </recommendedName>
</protein>
<feature type="domain" description="Nucleotide modification associated" evidence="1">
    <location>
        <begin position="149"/>
        <end position="233"/>
    </location>
</feature>
<dbReference type="OrthoDB" id="7016599at2"/>
<organism evidence="2 3">
    <name type="scientific">Pseudomonas frederiksbergensis</name>
    <dbReference type="NCBI Taxonomy" id="104087"/>
    <lineage>
        <taxon>Bacteria</taxon>
        <taxon>Pseudomonadati</taxon>
        <taxon>Pseudomonadota</taxon>
        <taxon>Gammaproteobacteria</taxon>
        <taxon>Pseudomonadales</taxon>
        <taxon>Pseudomonadaceae</taxon>
        <taxon>Pseudomonas</taxon>
    </lineage>
</organism>
<dbReference type="Pfam" id="PF18757">
    <property type="entry name" value="Nmad5"/>
    <property type="match status" value="1"/>
</dbReference>
<gene>
    <name evidence="2" type="ORF">BLL42_05095</name>
</gene>
<evidence type="ECO:0000313" key="2">
    <source>
        <dbReference type="EMBL" id="APC15124.1"/>
    </source>
</evidence>
<sequence length="243" mass="26615">MSKPFSITNAMRNTIADQLTVQAVAQSGPAISQKLQAANNIFWSEHASRVSALPGLDREHWAELIQVGSVTAVSTCVPTTPVQEGQNFYSREFLKFYFSDREAQAKALFVAVMTSPAFAGVADLVKQSERYSNTFSLRFKSLSGSVPRTHSMSDIPGEHPIVTTCRQIQVEMNELLQAAATFRGQVIDVLITCRSSRQVEELFPEAAQLLPKPIKNEQQLAPVELIASVRATLSKGVAAYGQN</sequence>
<accession>A0A1J0EH33</accession>
<dbReference type="AlphaFoldDB" id="A0A1J0EH33"/>
<evidence type="ECO:0000259" key="1">
    <source>
        <dbReference type="Pfam" id="PF18757"/>
    </source>
</evidence>
<proteinExistence type="predicted"/>